<name>A0ABV5VLT1_9ACTN</name>
<evidence type="ECO:0000313" key="2">
    <source>
        <dbReference type="EMBL" id="MFB9738657.1"/>
    </source>
</evidence>
<dbReference type="Proteomes" id="UP001589703">
    <property type="component" value="Unassembled WGS sequence"/>
</dbReference>
<reference evidence="2 3" key="1">
    <citation type="submission" date="2024-09" db="EMBL/GenBank/DDBJ databases">
        <authorList>
            <person name="Sun Q."/>
            <person name="Mori K."/>
        </authorList>
    </citation>
    <scope>NUCLEOTIDE SEQUENCE [LARGE SCALE GENOMIC DNA]</scope>
    <source>
        <strain evidence="2 3">JCM 10918</strain>
    </source>
</reference>
<protein>
    <submittedName>
        <fullName evidence="2">Uncharacterized protein</fullName>
    </submittedName>
</protein>
<evidence type="ECO:0000256" key="1">
    <source>
        <dbReference type="SAM" id="MobiDB-lite"/>
    </source>
</evidence>
<accession>A0ABV5VLT1</accession>
<gene>
    <name evidence="2" type="ORF">ACFFRO_26630</name>
</gene>
<proteinExistence type="predicted"/>
<feature type="region of interest" description="Disordered" evidence="1">
    <location>
        <begin position="1"/>
        <end position="20"/>
    </location>
</feature>
<evidence type="ECO:0000313" key="3">
    <source>
        <dbReference type="Proteomes" id="UP001589703"/>
    </source>
</evidence>
<sequence>REQTPADGAPQGAEPAHSTAKIPYTTQRDAIVGGVGFLHGGFPALLLYLSGLLVCKAFAFCGFAAESDLLHDLGELFFQRPVGEIRPFACTVRAAAAEYEA</sequence>
<dbReference type="RefSeq" id="WP_385860006.1">
    <property type="nucleotide sequence ID" value="NZ_JBHMAR010000055.1"/>
</dbReference>
<comment type="caution">
    <text evidence="2">The sequence shown here is derived from an EMBL/GenBank/DDBJ whole genome shotgun (WGS) entry which is preliminary data.</text>
</comment>
<dbReference type="EMBL" id="JBHMAR010000055">
    <property type="protein sequence ID" value="MFB9738657.1"/>
    <property type="molecule type" value="Genomic_DNA"/>
</dbReference>
<keyword evidence="3" id="KW-1185">Reference proteome</keyword>
<feature type="non-terminal residue" evidence="2">
    <location>
        <position position="1"/>
    </location>
</feature>
<organism evidence="2 3">
    <name type="scientific">Streptomyces thermocoprophilus</name>
    <dbReference type="NCBI Taxonomy" id="78356"/>
    <lineage>
        <taxon>Bacteria</taxon>
        <taxon>Bacillati</taxon>
        <taxon>Actinomycetota</taxon>
        <taxon>Actinomycetes</taxon>
        <taxon>Kitasatosporales</taxon>
        <taxon>Streptomycetaceae</taxon>
        <taxon>Streptomyces</taxon>
    </lineage>
</organism>